<proteinExistence type="predicted"/>
<evidence type="ECO:0000313" key="2">
    <source>
        <dbReference type="EMBL" id="RNI40194.1"/>
    </source>
</evidence>
<gene>
    <name evidence="2" type="ORF">EFY79_02545</name>
</gene>
<protein>
    <submittedName>
        <fullName evidence="2">Uncharacterized protein</fullName>
    </submittedName>
</protein>
<dbReference type="EMBL" id="RJJR01000001">
    <property type="protein sequence ID" value="RNI40194.1"/>
    <property type="molecule type" value="Genomic_DNA"/>
</dbReference>
<dbReference type="Proteomes" id="UP000267223">
    <property type="component" value="Unassembled WGS sequence"/>
</dbReference>
<evidence type="ECO:0000256" key="1">
    <source>
        <dbReference type="SAM" id="SignalP"/>
    </source>
</evidence>
<name>A0A3M9NR73_9BACT</name>
<organism evidence="2 3">
    <name type="scientific">Hanamia caeni</name>
    <dbReference type="NCBI Taxonomy" id="2294116"/>
    <lineage>
        <taxon>Bacteria</taxon>
        <taxon>Pseudomonadati</taxon>
        <taxon>Bacteroidota</taxon>
        <taxon>Chitinophagia</taxon>
        <taxon>Chitinophagales</taxon>
        <taxon>Chitinophagaceae</taxon>
        <taxon>Hanamia</taxon>
    </lineage>
</organism>
<comment type="caution">
    <text evidence="2">The sequence shown here is derived from an EMBL/GenBank/DDBJ whole genome shotgun (WGS) entry which is preliminary data.</text>
</comment>
<sequence length="197" mass="22724">MNNMRFIFLFLMLLTIKSQVTAQTTKTGLYDLIKNFMYDSTGYENVGDWAVDNPKQYPVKWKDDGIIMSEDTSINFYRRGNATVILTNDLGSTPLQWQLMLKGARSGYSSFSMLSQPSEKYNNQVTLDSLFGNKKYEARLIKACDNKVSGYNYYELNIPKKDPEFLKVSWVSLNGKTVLRIDGYDNWSKYAVKLTCR</sequence>
<feature type="signal peptide" evidence="1">
    <location>
        <begin position="1"/>
        <end position="22"/>
    </location>
</feature>
<dbReference type="AlphaFoldDB" id="A0A3M9NR73"/>
<evidence type="ECO:0000313" key="3">
    <source>
        <dbReference type="Proteomes" id="UP000267223"/>
    </source>
</evidence>
<keyword evidence="3" id="KW-1185">Reference proteome</keyword>
<feature type="chain" id="PRO_5018185746" evidence="1">
    <location>
        <begin position="23"/>
        <end position="197"/>
    </location>
</feature>
<reference evidence="2 3" key="1">
    <citation type="submission" date="2018-11" db="EMBL/GenBank/DDBJ databases">
        <title>Draft genome sequence of Ferruginibacter sp. BO-59.</title>
        <authorList>
            <person name="Im W.T."/>
        </authorList>
    </citation>
    <scope>NUCLEOTIDE SEQUENCE [LARGE SCALE GENOMIC DNA]</scope>
    <source>
        <strain evidence="2 3">BO-59</strain>
    </source>
</reference>
<keyword evidence="1" id="KW-0732">Signal</keyword>
<accession>A0A3M9NR73</accession>